<dbReference type="EMBL" id="UGJJ01000001">
    <property type="protein sequence ID" value="STQ99820.1"/>
    <property type="molecule type" value="Genomic_DNA"/>
</dbReference>
<feature type="region of interest" description="Disordered" evidence="1">
    <location>
        <begin position="1"/>
        <end position="23"/>
    </location>
</feature>
<evidence type="ECO:0000313" key="2">
    <source>
        <dbReference type="EMBL" id="STQ99820.1"/>
    </source>
</evidence>
<organism evidence="2 6">
    <name type="scientific">Kingella potus</name>
    <dbReference type="NCBI Taxonomy" id="265175"/>
    <lineage>
        <taxon>Bacteria</taxon>
        <taxon>Pseudomonadati</taxon>
        <taxon>Pseudomonadota</taxon>
        <taxon>Betaproteobacteria</taxon>
        <taxon>Neisseriales</taxon>
        <taxon>Neisseriaceae</taxon>
        <taxon>Kingella</taxon>
    </lineage>
</organism>
<protein>
    <submittedName>
        <fullName evidence="2">Uncharacterized protein</fullName>
    </submittedName>
</protein>
<evidence type="ECO:0000256" key="1">
    <source>
        <dbReference type="SAM" id="MobiDB-lite"/>
    </source>
</evidence>
<evidence type="ECO:0000313" key="4">
    <source>
        <dbReference type="EMBL" id="STR03061.1"/>
    </source>
</evidence>
<dbReference type="EMBL" id="UGJJ01000004">
    <property type="protein sequence ID" value="STR03434.1"/>
    <property type="molecule type" value="Genomic_DNA"/>
</dbReference>
<keyword evidence="6" id="KW-1185">Reference proteome</keyword>
<gene>
    <name evidence="2" type="ORF">NCTC13336_00006</name>
    <name evidence="3" type="ORF">NCTC13336_01940</name>
    <name evidence="4" type="ORF">NCTC13336_01953</name>
    <name evidence="5" type="ORF">NCTC13336_02362</name>
</gene>
<dbReference type="EMBL" id="UGJJ01000002">
    <property type="protein sequence ID" value="STR03048.1"/>
    <property type="molecule type" value="Genomic_DNA"/>
</dbReference>
<dbReference type="OrthoDB" id="8613923at2"/>
<dbReference type="GO" id="GO:0006355">
    <property type="term" value="P:regulation of DNA-templated transcription"/>
    <property type="evidence" value="ECO:0007669"/>
    <property type="project" value="InterPro"/>
</dbReference>
<name>A0A377QYK3_9NEIS</name>
<feature type="compositionally biased region" description="Basic residues" evidence="1">
    <location>
        <begin position="13"/>
        <end position="22"/>
    </location>
</feature>
<dbReference type="EMBL" id="UGJJ01000003">
    <property type="protein sequence ID" value="STR03061.1"/>
    <property type="molecule type" value="Genomic_DNA"/>
</dbReference>
<reference evidence="2 6" key="1">
    <citation type="submission" date="2018-06" db="EMBL/GenBank/DDBJ databases">
        <authorList>
            <consortium name="Pathogen Informatics"/>
            <person name="Doyle S."/>
        </authorList>
    </citation>
    <scope>NUCLEOTIDE SEQUENCE [LARGE SCALE GENOMIC DNA]</scope>
    <source>
        <strain evidence="2 6">NCTC13336</strain>
    </source>
</reference>
<evidence type="ECO:0000313" key="5">
    <source>
        <dbReference type="EMBL" id="STR03434.1"/>
    </source>
</evidence>
<evidence type="ECO:0000313" key="3">
    <source>
        <dbReference type="EMBL" id="STR03048.1"/>
    </source>
</evidence>
<sequence length="61" mass="6880">METKKYDQAAYNRKSREKHGIRQKSFALDPDTIALLERLAAERGETQTAVFKAALNKLAEG</sequence>
<dbReference type="Proteomes" id="UP000254293">
    <property type="component" value="Unassembled WGS sequence"/>
</dbReference>
<evidence type="ECO:0000313" key="6">
    <source>
        <dbReference type="Proteomes" id="UP000254293"/>
    </source>
</evidence>
<dbReference type="RefSeq" id="WP_115307176.1">
    <property type="nucleotide sequence ID" value="NZ_CP091516.1"/>
</dbReference>
<accession>A0A377QYK3</accession>
<dbReference type="AlphaFoldDB" id="A0A377QYK3"/>
<proteinExistence type="predicted"/>